<dbReference type="Gene3D" id="3.90.180.10">
    <property type="entry name" value="Medium-chain alcohol dehydrogenases, catalytic domain"/>
    <property type="match status" value="1"/>
</dbReference>
<dbReference type="Pfam" id="PF08240">
    <property type="entry name" value="ADH_N"/>
    <property type="match status" value="1"/>
</dbReference>
<dbReference type="CDD" id="cd05289">
    <property type="entry name" value="MDR_like_2"/>
    <property type="match status" value="1"/>
</dbReference>
<dbReference type="PROSITE" id="PS01162">
    <property type="entry name" value="QOR_ZETA_CRYSTAL"/>
    <property type="match status" value="1"/>
</dbReference>
<evidence type="ECO:0000313" key="4">
    <source>
        <dbReference type="Proteomes" id="UP000198822"/>
    </source>
</evidence>
<dbReference type="InterPro" id="IPR011032">
    <property type="entry name" value="GroES-like_sf"/>
</dbReference>
<dbReference type="Pfam" id="PF13602">
    <property type="entry name" value="ADH_zinc_N_2"/>
    <property type="match status" value="1"/>
</dbReference>
<dbReference type="SUPFAM" id="SSF50129">
    <property type="entry name" value="GroES-like"/>
    <property type="match status" value="1"/>
</dbReference>
<dbReference type="PANTHER" id="PTHR11695:SF294">
    <property type="entry name" value="RETICULON-4-INTERACTING PROTEIN 1, MITOCHONDRIAL"/>
    <property type="match status" value="1"/>
</dbReference>
<dbReference type="OrthoDB" id="3175656at2"/>
<keyword evidence="4" id="KW-1185">Reference proteome</keyword>
<protein>
    <submittedName>
        <fullName evidence="3">NADPH:quinone reductase</fullName>
    </submittedName>
</protein>
<dbReference type="SUPFAM" id="SSF51735">
    <property type="entry name" value="NAD(P)-binding Rossmann-fold domains"/>
    <property type="match status" value="1"/>
</dbReference>
<name>A0A1G8F1W4_9MICO</name>
<dbReference type="SMART" id="SM00829">
    <property type="entry name" value="PKS_ER"/>
    <property type="match status" value="1"/>
</dbReference>
<sequence length="316" mass="32935">MRAVLIDEHGPASVARIGEVAAPVRLMSEVLIDVHAAGINPIDVKTRAGGGAAAGIQRFPWVGGHDVAGTVAEAAYELHDLQPGDAVFGMANPARGWGSFAEQVAVSSICLARKPTSLTWEEAAAVPLAALTAWDAVVRIARAHGGQRVLVHAGAGGVGHFAVQLAKYFGARVIATASEANLDFLRDLGADEVVDHTRQRFEETTAKVDVVIDLVGDVHDDTGSRSLDVLRAGGLYVNVPTGSWPGYAEACAAAGMRSTGVKVEPDGANLGIVGRLIEAGDVRVRIDAIHPLDDAVAAFERVESGRARGKVVLSVR</sequence>
<evidence type="ECO:0000259" key="2">
    <source>
        <dbReference type="SMART" id="SM00829"/>
    </source>
</evidence>
<dbReference type="PANTHER" id="PTHR11695">
    <property type="entry name" value="ALCOHOL DEHYDROGENASE RELATED"/>
    <property type="match status" value="1"/>
</dbReference>
<dbReference type="InterPro" id="IPR020843">
    <property type="entry name" value="ER"/>
</dbReference>
<dbReference type="STRING" id="399736.SAMN04489720_2292"/>
<dbReference type="Proteomes" id="UP000198822">
    <property type="component" value="Chromosome I"/>
</dbReference>
<keyword evidence="1" id="KW-0560">Oxidoreductase</keyword>
<accession>A0A1G8F1W4</accession>
<evidence type="ECO:0000313" key="3">
    <source>
        <dbReference type="EMBL" id="SDH76097.1"/>
    </source>
</evidence>
<dbReference type="InterPro" id="IPR002364">
    <property type="entry name" value="Quin_OxRdtase/zeta-crystal_CS"/>
</dbReference>
<organism evidence="3 4">
    <name type="scientific">Agrococcus jejuensis</name>
    <dbReference type="NCBI Taxonomy" id="399736"/>
    <lineage>
        <taxon>Bacteria</taxon>
        <taxon>Bacillati</taxon>
        <taxon>Actinomycetota</taxon>
        <taxon>Actinomycetes</taxon>
        <taxon>Micrococcales</taxon>
        <taxon>Microbacteriaceae</taxon>
        <taxon>Agrococcus</taxon>
    </lineage>
</organism>
<reference evidence="4" key="1">
    <citation type="submission" date="2016-10" db="EMBL/GenBank/DDBJ databases">
        <authorList>
            <person name="Varghese N."/>
            <person name="Submissions S."/>
        </authorList>
    </citation>
    <scope>NUCLEOTIDE SEQUENCE [LARGE SCALE GENOMIC DNA]</scope>
    <source>
        <strain evidence="4">DSM 22002</strain>
    </source>
</reference>
<dbReference type="Gene3D" id="3.40.50.720">
    <property type="entry name" value="NAD(P)-binding Rossmann-like Domain"/>
    <property type="match status" value="1"/>
</dbReference>
<evidence type="ECO:0000256" key="1">
    <source>
        <dbReference type="ARBA" id="ARBA00023002"/>
    </source>
</evidence>
<dbReference type="AlphaFoldDB" id="A0A1G8F1W4"/>
<dbReference type="EMBL" id="LT629695">
    <property type="protein sequence ID" value="SDH76097.1"/>
    <property type="molecule type" value="Genomic_DNA"/>
</dbReference>
<dbReference type="InterPro" id="IPR036291">
    <property type="entry name" value="NAD(P)-bd_dom_sf"/>
</dbReference>
<proteinExistence type="predicted"/>
<gene>
    <name evidence="3" type="ORF">SAMN04489720_2292</name>
</gene>
<dbReference type="InterPro" id="IPR050700">
    <property type="entry name" value="YIM1/Zinc_Alcohol_DH_Fams"/>
</dbReference>
<dbReference type="GO" id="GO:0008270">
    <property type="term" value="F:zinc ion binding"/>
    <property type="evidence" value="ECO:0007669"/>
    <property type="project" value="InterPro"/>
</dbReference>
<dbReference type="GO" id="GO:0016491">
    <property type="term" value="F:oxidoreductase activity"/>
    <property type="evidence" value="ECO:0007669"/>
    <property type="project" value="UniProtKB-KW"/>
</dbReference>
<feature type="domain" description="Enoyl reductase (ER)" evidence="2">
    <location>
        <begin position="10"/>
        <end position="313"/>
    </location>
</feature>
<dbReference type="InterPro" id="IPR013154">
    <property type="entry name" value="ADH-like_N"/>
</dbReference>